<dbReference type="Gramene" id="ONK69788">
    <property type="protein sequence ID" value="ONK69788"/>
    <property type="gene ID" value="A4U43_C05F26720"/>
</dbReference>
<name>A0A5P1EUQ7_ASPOF</name>
<feature type="region of interest" description="Disordered" evidence="1">
    <location>
        <begin position="101"/>
        <end position="137"/>
    </location>
</feature>
<evidence type="ECO:0000256" key="1">
    <source>
        <dbReference type="SAM" id="MobiDB-lite"/>
    </source>
</evidence>
<keyword evidence="3" id="KW-1185">Reference proteome</keyword>
<organism evidence="2 3">
    <name type="scientific">Asparagus officinalis</name>
    <name type="common">Garden asparagus</name>
    <dbReference type="NCBI Taxonomy" id="4686"/>
    <lineage>
        <taxon>Eukaryota</taxon>
        <taxon>Viridiplantae</taxon>
        <taxon>Streptophyta</taxon>
        <taxon>Embryophyta</taxon>
        <taxon>Tracheophyta</taxon>
        <taxon>Spermatophyta</taxon>
        <taxon>Magnoliopsida</taxon>
        <taxon>Liliopsida</taxon>
        <taxon>Asparagales</taxon>
        <taxon>Asparagaceae</taxon>
        <taxon>Asparagoideae</taxon>
        <taxon>Asparagus</taxon>
    </lineage>
</organism>
<accession>A0A5P1EUQ7</accession>
<gene>
    <name evidence="2" type="ORF">A4U43_C05F26720</name>
</gene>
<sequence>MSPTAREVGVKEGYDVVAARRRGGCRATSGCRPRWGRPVFLRWAVMNDERMQAWGRFAWVRVWGELAGERPTAKRAVFDLEGDGFDEIDVGLHSPMMNERVGGPWRNHGSPVGWNEFDHEKSADGTRGGSPDAPYGS</sequence>
<protein>
    <submittedName>
        <fullName evidence="2">Uncharacterized protein</fullName>
    </submittedName>
</protein>
<dbReference type="EMBL" id="CM007385">
    <property type="protein sequence ID" value="ONK69788.1"/>
    <property type="molecule type" value="Genomic_DNA"/>
</dbReference>
<reference evidence="3" key="1">
    <citation type="journal article" date="2017" name="Nat. Commun.">
        <title>The asparagus genome sheds light on the origin and evolution of a young Y chromosome.</title>
        <authorList>
            <person name="Harkess A."/>
            <person name="Zhou J."/>
            <person name="Xu C."/>
            <person name="Bowers J.E."/>
            <person name="Van der Hulst R."/>
            <person name="Ayyampalayam S."/>
            <person name="Mercati F."/>
            <person name="Riccardi P."/>
            <person name="McKain M.R."/>
            <person name="Kakrana A."/>
            <person name="Tang H."/>
            <person name="Ray J."/>
            <person name="Groenendijk J."/>
            <person name="Arikit S."/>
            <person name="Mathioni S.M."/>
            <person name="Nakano M."/>
            <person name="Shan H."/>
            <person name="Telgmann-Rauber A."/>
            <person name="Kanno A."/>
            <person name="Yue Z."/>
            <person name="Chen H."/>
            <person name="Li W."/>
            <person name="Chen Y."/>
            <person name="Xu X."/>
            <person name="Zhang Y."/>
            <person name="Luo S."/>
            <person name="Chen H."/>
            <person name="Gao J."/>
            <person name="Mao Z."/>
            <person name="Pires J.C."/>
            <person name="Luo M."/>
            <person name="Kudrna D."/>
            <person name="Wing R.A."/>
            <person name="Meyers B.C."/>
            <person name="Yi K."/>
            <person name="Kong H."/>
            <person name="Lavrijsen P."/>
            <person name="Sunseri F."/>
            <person name="Falavigna A."/>
            <person name="Ye Y."/>
            <person name="Leebens-Mack J.H."/>
            <person name="Chen G."/>
        </authorList>
    </citation>
    <scope>NUCLEOTIDE SEQUENCE [LARGE SCALE GENOMIC DNA]</scope>
    <source>
        <strain evidence="3">cv. DH0086</strain>
    </source>
</reference>
<dbReference type="AlphaFoldDB" id="A0A5P1EUQ7"/>
<dbReference type="Proteomes" id="UP000243459">
    <property type="component" value="Chromosome 5"/>
</dbReference>
<evidence type="ECO:0000313" key="3">
    <source>
        <dbReference type="Proteomes" id="UP000243459"/>
    </source>
</evidence>
<evidence type="ECO:0000313" key="2">
    <source>
        <dbReference type="EMBL" id="ONK69788.1"/>
    </source>
</evidence>
<proteinExistence type="predicted"/>